<dbReference type="InterPro" id="IPR016160">
    <property type="entry name" value="Ald_DH_CS_CYS"/>
</dbReference>
<dbReference type="PANTHER" id="PTHR11699">
    <property type="entry name" value="ALDEHYDE DEHYDROGENASE-RELATED"/>
    <property type="match status" value="1"/>
</dbReference>
<dbReference type="KEGG" id="avc:NCTC10951_00718"/>
<dbReference type="OrthoDB" id="6882680at2"/>
<dbReference type="InterPro" id="IPR016161">
    <property type="entry name" value="Ald_DH/histidinol_DH"/>
</dbReference>
<dbReference type="AlphaFoldDB" id="A0A3S4VIL0"/>
<dbReference type="GO" id="GO:0036243">
    <property type="term" value="F:succinate-semialdehyde dehydrogenase (NADP+) activity"/>
    <property type="evidence" value="ECO:0007669"/>
    <property type="project" value="UniProtKB-EC"/>
</dbReference>
<evidence type="ECO:0000256" key="3">
    <source>
        <dbReference type="RuleBase" id="RU003345"/>
    </source>
</evidence>
<dbReference type="Pfam" id="PF00171">
    <property type="entry name" value="Aldedh"/>
    <property type="match status" value="1"/>
</dbReference>
<dbReference type="EC" id="1.2.1.79" evidence="5"/>
<dbReference type="PROSITE" id="PS00070">
    <property type="entry name" value="ALDEHYDE_DEHYDR_CYS"/>
    <property type="match status" value="1"/>
</dbReference>
<evidence type="ECO:0000259" key="4">
    <source>
        <dbReference type="Pfam" id="PF00171"/>
    </source>
</evidence>
<dbReference type="PROSITE" id="PS00687">
    <property type="entry name" value="ALDEHYDE_DEHYDR_GLU"/>
    <property type="match status" value="1"/>
</dbReference>
<dbReference type="EMBL" id="LR134477">
    <property type="protein sequence ID" value="VEI14842.1"/>
    <property type="molecule type" value="Genomic_DNA"/>
</dbReference>
<dbReference type="InterPro" id="IPR016162">
    <property type="entry name" value="Ald_DH_N"/>
</dbReference>
<feature type="active site" evidence="2">
    <location>
        <position position="224"/>
    </location>
</feature>
<dbReference type="Gene3D" id="3.40.309.10">
    <property type="entry name" value="Aldehyde Dehydrogenase, Chain A, domain 2"/>
    <property type="match status" value="1"/>
</dbReference>
<dbReference type="InterPro" id="IPR029510">
    <property type="entry name" value="Ald_DH_CS_GLU"/>
</dbReference>
<proteinExistence type="inferred from homology"/>
<gene>
    <name evidence="5" type="primary">gabD</name>
    <name evidence="5" type="ORF">NCTC10951_00718</name>
</gene>
<accession>A0A3S4VIL0</accession>
<evidence type="ECO:0000256" key="2">
    <source>
        <dbReference type="PROSITE-ProRule" id="PRU10007"/>
    </source>
</evidence>
<protein>
    <submittedName>
        <fullName evidence="5">Succinate-semialdehyde dehydrogenase [NADP(+)] GabD</fullName>
        <ecNumber evidence="5">1.2.1.79</ecNumber>
    </submittedName>
</protein>
<dbReference type="InterPro" id="IPR015590">
    <property type="entry name" value="Aldehyde_DH_dom"/>
</dbReference>
<dbReference type="InterPro" id="IPR016163">
    <property type="entry name" value="Ald_DH_C"/>
</dbReference>
<keyword evidence="1 3" id="KW-0560">Oxidoreductase</keyword>
<comment type="similarity">
    <text evidence="3">Belongs to the aldehyde dehydrogenase family.</text>
</comment>
<evidence type="ECO:0000313" key="6">
    <source>
        <dbReference type="Proteomes" id="UP000268658"/>
    </source>
</evidence>
<name>A0A3S4VIL0_ACTVI</name>
<dbReference type="Proteomes" id="UP000268658">
    <property type="component" value="Chromosome"/>
</dbReference>
<dbReference type="Gene3D" id="3.40.605.10">
    <property type="entry name" value="Aldehyde Dehydrogenase, Chain A, domain 1"/>
    <property type="match status" value="1"/>
</dbReference>
<evidence type="ECO:0000313" key="5">
    <source>
        <dbReference type="EMBL" id="VEI14842.1"/>
    </source>
</evidence>
<feature type="domain" description="Aldehyde dehydrogenase" evidence="4">
    <location>
        <begin position="2"/>
        <end position="439"/>
    </location>
</feature>
<sequence length="446" mass="47475">MITVLDPGLGEVVGEVVETRPEQLAAVVDTAQSASREWLTVGVEERRTILREMTRILRPHAESLATTLTREQGKPLAEARAEIAISTGWFESLASVSIESDSGRELPHLKAEVARRPVGVVGCISPANFPVTLSVVKLAASLLAGNAAVVKPAPETPLAISKLINLISPLVPEGLVSVVHGSGDLGVAMVECRGIDRISYTGSTMAGRDVAVRAAQRLMPVTLELGGNDAAILMPGISDEAVERVARAALVNAGQFCCAVKRVYVSECDEQRVADGIQAYLDTLSMGHGLDANTTLGPLTKAGQVRTLNELLTDSELRAARLSKAVQVPDQGNFFAPRVVQKLPDGSPLELQEQFGPVIPVMTYRTVDEAVARANSTDFGLGGSVWGEGAPQIADRLNCGIRWIDSHGLLGHTVPFAGRKNSGIGVEYDTAGIEEFRQFHVTVRSR</sequence>
<evidence type="ECO:0000256" key="1">
    <source>
        <dbReference type="ARBA" id="ARBA00023002"/>
    </source>
</evidence>
<organism evidence="5 6">
    <name type="scientific">Actinomyces viscosus</name>
    <dbReference type="NCBI Taxonomy" id="1656"/>
    <lineage>
        <taxon>Bacteria</taxon>
        <taxon>Bacillati</taxon>
        <taxon>Actinomycetota</taxon>
        <taxon>Actinomycetes</taxon>
        <taxon>Actinomycetales</taxon>
        <taxon>Actinomycetaceae</taxon>
        <taxon>Actinomyces</taxon>
    </lineage>
</organism>
<dbReference type="RefSeq" id="WP_126413451.1">
    <property type="nucleotide sequence ID" value="NZ_JASPER010000044.1"/>
</dbReference>
<dbReference type="SUPFAM" id="SSF53720">
    <property type="entry name" value="ALDH-like"/>
    <property type="match status" value="1"/>
</dbReference>
<reference evidence="5 6" key="1">
    <citation type="submission" date="2018-12" db="EMBL/GenBank/DDBJ databases">
        <authorList>
            <consortium name="Pathogen Informatics"/>
        </authorList>
    </citation>
    <scope>NUCLEOTIDE SEQUENCE [LARGE SCALE GENOMIC DNA]</scope>
    <source>
        <strain evidence="5 6">NCTC10951</strain>
    </source>
</reference>